<dbReference type="OrthoDB" id="9972248at2759"/>
<evidence type="ECO:0000313" key="3">
    <source>
        <dbReference type="Proteomes" id="UP000887568"/>
    </source>
</evidence>
<dbReference type="Pfam" id="PF25969">
    <property type="entry name" value="NUDT9_N"/>
    <property type="match status" value="1"/>
</dbReference>
<dbReference type="Gene3D" id="3.90.79.10">
    <property type="entry name" value="Nucleoside Triphosphate Pyrophosphohydrolase"/>
    <property type="match status" value="1"/>
</dbReference>
<dbReference type="CDD" id="cd03670">
    <property type="entry name" value="NUDIX_ADPRase_Nudt9"/>
    <property type="match status" value="1"/>
</dbReference>
<dbReference type="PROSITE" id="PS51462">
    <property type="entry name" value="NUDIX"/>
    <property type="match status" value="1"/>
</dbReference>
<dbReference type="GeneID" id="119730419"/>
<proteinExistence type="predicted"/>
<dbReference type="SUPFAM" id="SSF55811">
    <property type="entry name" value="Nudix"/>
    <property type="match status" value="1"/>
</dbReference>
<evidence type="ECO:0000259" key="1">
    <source>
        <dbReference type="PROSITE" id="PS51462"/>
    </source>
</evidence>
<dbReference type="OMA" id="VQVYQGY"/>
<dbReference type="InterPro" id="IPR000086">
    <property type="entry name" value="NUDIX_hydrolase_dom"/>
</dbReference>
<dbReference type="InterPro" id="IPR015797">
    <property type="entry name" value="NUDIX_hydrolase-like_dom_sf"/>
</dbReference>
<dbReference type="Proteomes" id="UP000887568">
    <property type="component" value="Unplaced"/>
</dbReference>
<organism evidence="2 3">
    <name type="scientific">Patiria miniata</name>
    <name type="common">Bat star</name>
    <name type="synonym">Asterina miniata</name>
    <dbReference type="NCBI Taxonomy" id="46514"/>
    <lineage>
        <taxon>Eukaryota</taxon>
        <taxon>Metazoa</taxon>
        <taxon>Echinodermata</taxon>
        <taxon>Eleutherozoa</taxon>
        <taxon>Asterozoa</taxon>
        <taxon>Asteroidea</taxon>
        <taxon>Valvatacea</taxon>
        <taxon>Valvatida</taxon>
        <taxon>Asterinidae</taxon>
        <taxon>Patiria</taxon>
    </lineage>
</organism>
<reference evidence="2" key="1">
    <citation type="submission" date="2022-11" db="UniProtKB">
        <authorList>
            <consortium name="EnsemblMetazoa"/>
        </authorList>
    </citation>
    <scope>IDENTIFICATION</scope>
</reference>
<dbReference type="InterPro" id="IPR039989">
    <property type="entry name" value="NUDT9"/>
</dbReference>
<dbReference type="FunFam" id="3.90.79.10:FF:000021">
    <property type="entry name" value="ADP-ribose pyrophosphatase, mitochondrial isoform X1"/>
    <property type="match status" value="1"/>
</dbReference>
<dbReference type="PANTHER" id="PTHR13030:SF8">
    <property type="entry name" value="ADP-RIBOSE PYROPHOSPHATASE, MITOCHONDRIAL"/>
    <property type="match status" value="1"/>
</dbReference>
<dbReference type="Pfam" id="PF00293">
    <property type="entry name" value="NUDIX"/>
    <property type="match status" value="1"/>
</dbReference>
<dbReference type="GO" id="GO:0047631">
    <property type="term" value="F:ADP-ribose diphosphatase activity"/>
    <property type="evidence" value="ECO:0007669"/>
    <property type="project" value="InterPro"/>
</dbReference>
<accession>A0A914A5T8</accession>
<protein>
    <recommendedName>
        <fullName evidence="1">Nudix hydrolase domain-containing protein</fullName>
    </recommendedName>
</protein>
<evidence type="ECO:0000313" key="2">
    <source>
        <dbReference type="EnsemblMetazoa" id="XP_038059227.1"/>
    </source>
</evidence>
<dbReference type="PANTHER" id="PTHR13030">
    <property type="entry name" value="NUDIX HYDROLASE"/>
    <property type="match status" value="1"/>
</dbReference>
<dbReference type="AlphaFoldDB" id="A0A914A5T8"/>
<name>A0A914A5T8_PATMI</name>
<keyword evidence="3" id="KW-1185">Reference proteome</keyword>
<sequence length="348" mass="38936">MRLAVLSRLATLNTRLFHSFLGKASQRLYTADTKTSTRRFLAGLIFCGRFLIKQAPKMALTTSASRLPLHVKARKETYPNSDVKRFPVPDDKVQWSVDWPEYKPVEFTNPKVLAGPVWADPEIRGPNAPKMKFNRVDGKINRRSHMKPDYEIPDGVPRNPCGRTGMTGRGELGKWGPNHAADPLVTRWKRDAQGKEVVNPVTKKKVLQFIAICRKDSGAWAIPGGMVDAGETVSVTLRREFGEEAMNSLDATPKERKKIEKAVGELFKHGIEVYRGYVDDPRNTDNSWMETIAVNFHDGTGNSVGKFALYAGDDAGAVQWTDIGSDLTLFASHESFIEKVAIRLDAHW</sequence>
<dbReference type="RefSeq" id="XP_038059227.1">
    <property type="nucleotide sequence ID" value="XM_038203299.1"/>
</dbReference>
<dbReference type="EnsemblMetazoa" id="XM_038203299.1">
    <property type="protein sequence ID" value="XP_038059227.1"/>
    <property type="gene ID" value="LOC119730419"/>
</dbReference>
<feature type="domain" description="Nudix hydrolase" evidence="1">
    <location>
        <begin position="188"/>
        <end position="343"/>
    </location>
</feature>